<feature type="transmembrane region" description="Helical" evidence="6">
    <location>
        <begin position="97"/>
        <end position="116"/>
    </location>
</feature>
<comment type="caution">
    <text evidence="8">The sequence shown here is derived from an EMBL/GenBank/DDBJ whole genome shotgun (WGS) entry which is preliminary data.</text>
</comment>
<evidence type="ECO:0000256" key="3">
    <source>
        <dbReference type="ARBA" id="ARBA00022692"/>
    </source>
</evidence>
<feature type="transmembrane region" description="Helical" evidence="6">
    <location>
        <begin position="41"/>
        <end position="59"/>
    </location>
</feature>
<evidence type="ECO:0000313" key="8">
    <source>
        <dbReference type="EMBL" id="EHP41780.1"/>
    </source>
</evidence>
<evidence type="ECO:0000256" key="4">
    <source>
        <dbReference type="ARBA" id="ARBA00022989"/>
    </source>
</evidence>
<dbReference type="InterPro" id="IPR011577">
    <property type="entry name" value="Cyt_b561_bac/Ni-Hgenase"/>
</dbReference>
<dbReference type="Gene3D" id="1.20.950.20">
    <property type="entry name" value="Transmembrane di-heme cytochromes, Chain C"/>
    <property type="match status" value="1"/>
</dbReference>
<keyword evidence="5 6" id="KW-0472">Membrane</keyword>
<evidence type="ECO:0000256" key="6">
    <source>
        <dbReference type="SAM" id="Phobius"/>
    </source>
</evidence>
<dbReference type="Pfam" id="PF01292">
    <property type="entry name" value="Ni_hydr_CYTB"/>
    <property type="match status" value="1"/>
</dbReference>
<dbReference type="Proteomes" id="UP000005808">
    <property type="component" value="Unassembled WGS sequence"/>
</dbReference>
<dbReference type="GO" id="GO:0009055">
    <property type="term" value="F:electron transfer activity"/>
    <property type="evidence" value="ECO:0007669"/>
    <property type="project" value="InterPro"/>
</dbReference>
<dbReference type="GO" id="GO:0005886">
    <property type="term" value="C:plasma membrane"/>
    <property type="evidence" value="ECO:0007669"/>
    <property type="project" value="UniProtKB-SubCell"/>
</dbReference>
<gene>
    <name evidence="8" type="ORF">OR16_18346</name>
</gene>
<dbReference type="SUPFAM" id="SSF81342">
    <property type="entry name" value="Transmembrane di-heme cytochromes"/>
    <property type="match status" value="1"/>
</dbReference>
<dbReference type="GO" id="GO:0020037">
    <property type="term" value="F:heme binding"/>
    <property type="evidence" value="ECO:0007669"/>
    <property type="project" value="TreeGrafter"/>
</dbReference>
<evidence type="ECO:0000256" key="5">
    <source>
        <dbReference type="ARBA" id="ARBA00023136"/>
    </source>
</evidence>
<feature type="transmembrane region" description="Helical" evidence="6">
    <location>
        <begin position="136"/>
        <end position="154"/>
    </location>
</feature>
<dbReference type="EMBL" id="AHJE01000044">
    <property type="protein sequence ID" value="EHP41780.1"/>
    <property type="molecule type" value="Genomic_DNA"/>
</dbReference>
<feature type="domain" description="Cytochrome b561 bacterial/Ni-hydrogenase" evidence="7">
    <location>
        <begin position="10"/>
        <end position="170"/>
    </location>
</feature>
<evidence type="ECO:0000313" key="9">
    <source>
        <dbReference type="Proteomes" id="UP000005808"/>
    </source>
</evidence>
<dbReference type="OrthoDB" id="196472at2"/>
<keyword evidence="4 6" id="KW-1133">Transmembrane helix</keyword>
<comment type="subcellular location">
    <subcellularLocation>
        <location evidence="1">Cell membrane</location>
        <topology evidence="1">Multi-pass membrane protein</topology>
    </subcellularLocation>
</comment>
<dbReference type="RefSeq" id="WP_006159164.1">
    <property type="nucleotide sequence ID" value="NZ_AHJE01000044.1"/>
</dbReference>
<name>H1S6W9_9BURK</name>
<protein>
    <submittedName>
        <fullName evidence="8">Cytochrome b oxidoreductase protein</fullName>
    </submittedName>
</protein>
<dbReference type="PANTHER" id="PTHR30485:SF2">
    <property type="entry name" value="BLL0597 PROTEIN"/>
    <property type="match status" value="1"/>
</dbReference>
<dbReference type="AlphaFoldDB" id="H1S6W9"/>
<proteinExistence type="predicted"/>
<keyword evidence="2" id="KW-1003">Cell membrane</keyword>
<organism evidence="8 9">
    <name type="scientific">Cupriavidus basilensis OR16</name>
    <dbReference type="NCBI Taxonomy" id="1127483"/>
    <lineage>
        <taxon>Bacteria</taxon>
        <taxon>Pseudomonadati</taxon>
        <taxon>Pseudomonadota</taxon>
        <taxon>Betaproteobacteria</taxon>
        <taxon>Burkholderiales</taxon>
        <taxon>Burkholderiaceae</taxon>
        <taxon>Cupriavidus</taxon>
    </lineage>
</organism>
<sequence length="183" mass="20295">MVTNTGSVRVWDIVVRLTHWSVAALVLWNLFEDSGGPLHRAAGYVATGLVLFRILWGFIGTEPARFSTWVPTPSRVIIELKGIIARRPTRHLSHTPLGALMMLTMWTLILALAITGWMSRLDAFWGEDWPRDMHGLLANILMILIGIHVIAAIATGKVHNENLIAAMLTGNKRQDGDRDDAAL</sequence>
<keyword evidence="3 6" id="KW-0812">Transmembrane</keyword>
<evidence type="ECO:0000256" key="1">
    <source>
        <dbReference type="ARBA" id="ARBA00004651"/>
    </source>
</evidence>
<accession>H1S6W9</accession>
<dbReference type="InterPro" id="IPR016174">
    <property type="entry name" value="Di-haem_cyt_TM"/>
</dbReference>
<dbReference type="GO" id="GO:0022904">
    <property type="term" value="P:respiratory electron transport chain"/>
    <property type="evidence" value="ECO:0007669"/>
    <property type="project" value="InterPro"/>
</dbReference>
<evidence type="ECO:0000256" key="2">
    <source>
        <dbReference type="ARBA" id="ARBA00022475"/>
    </source>
</evidence>
<dbReference type="InterPro" id="IPR051542">
    <property type="entry name" value="Hydrogenase_cytochrome"/>
</dbReference>
<dbReference type="PANTHER" id="PTHR30485">
    <property type="entry name" value="NI/FE-HYDROGENASE 1 B-TYPE CYTOCHROME SUBUNIT"/>
    <property type="match status" value="1"/>
</dbReference>
<reference evidence="8 9" key="1">
    <citation type="journal article" date="2012" name="J. Bacteriol.">
        <title>De Novo Genome Project of Cupriavidus basilensis OR16.</title>
        <authorList>
            <person name="Cserhati M."/>
            <person name="Kriszt B."/>
            <person name="Szoboszlay S."/>
            <person name="Toth A."/>
            <person name="Szabo I."/>
            <person name="Tancsics A."/>
            <person name="Nagy I."/>
            <person name="Horvath B."/>
            <person name="Nagy I."/>
            <person name="Kukolya J."/>
        </authorList>
    </citation>
    <scope>NUCLEOTIDE SEQUENCE [LARGE SCALE GENOMIC DNA]</scope>
    <source>
        <strain evidence="8 9">OR16</strain>
    </source>
</reference>
<evidence type="ECO:0000259" key="7">
    <source>
        <dbReference type="Pfam" id="PF01292"/>
    </source>
</evidence>